<dbReference type="GO" id="GO:0005840">
    <property type="term" value="C:ribosome"/>
    <property type="evidence" value="ECO:0007669"/>
    <property type="project" value="UniProtKB-KW"/>
</dbReference>
<protein>
    <submittedName>
        <fullName evidence="1">Ribosomal protein S10</fullName>
    </submittedName>
</protein>
<dbReference type="EMBL" id="KX524144">
    <property type="protein sequence ID" value="ASY95750.1"/>
    <property type="molecule type" value="Genomic_DNA"/>
</dbReference>
<geneLocation type="mitochondrion" evidence="1"/>
<keyword evidence="1" id="KW-0689">Ribosomal protein</keyword>
<name>A0A3Q8BBQ5_STYLE</name>
<keyword evidence="1" id="KW-0496">Mitochondrion</keyword>
<proteinExistence type="predicted"/>
<accession>A0A3Q8BBQ5</accession>
<gene>
    <name evidence="1" type="primary">rps10</name>
</gene>
<organism evidence="1">
    <name type="scientific">Stylonychia lemnae</name>
    <name type="common">Ciliate</name>
    <dbReference type="NCBI Taxonomy" id="5949"/>
    <lineage>
        <taxon>Eukaryota</taxon>
        <taxon>Sar</taxon>
        <taxon>Alveolata</taxon>
        <taxon>Ciliophora</taxon>
        <taxon>Intramacronucleata</taxon>
        <taxon>Spirotrichea</taxon>
        <taxon>Stichotrichia</taxon>
        <taxon>Sporadotrichida</taxon>
        <taxon>Oxytrichidae</taxon>
        <taxon>Stylonychinae</taxon>
        <taxon>Stylonychia</taxon>
    </lineage>
</organism>
<sequence>MVRTLDFHSKNAGSNPASLIILKLFNPLNKRKDVKLAIRFVSIITPGQIPHLSFESCAPENNNLKITSQVNKLYIKQSYLILTWLQYFKFFKSKNKNKIKFFISKTIFRKFTNTKAPIAHKNWSKEQFQFNYYNFNISASFLLKENFFIKTTLNKAPQSHINTMEKGLLILLIAQKDLEPAETNLLNAKTIRISIPITDLNYFSYFAFCNNFTLVN</sequence>
<reference evidence="1" key="1">
    <citation type="submission" date="2016-07" db="EMBL/GenBank/DDBJ databases">
        <title>Mitochondrial genome evolution in stichotrich ciliates.</title>
        <authorList>
            <person name="Chen X."/>
            <person name="Landweber L."/>
        </authorList>
    </citation>
    <scope>NUCLEOTIDE SEQUENCE</scope>
</reference>
<keyword evidence="1" id="KW-0687">Ribonucleoprotein</keyword>
<dbReference type="AlphaFoldDB" id="A0A3Q8BBQ5"/>
<evidence type="ECO:0000313" key="1">
    <source>
        <dbReference type="EMBL" id="ASY95750.1"/>
    </source>
</evidence>